<dbReference type="KEGG" id="bsd:BLASA_4609"/>
<accession>H6RRC8</accession>
<dbReference type="RefSeq" id="WP_014378277.1">
    <property type="nucleotide sequence ID" value="NC_016943.1"/>
</dbReference>
<dbReference type="eggNOG" id="ENOG502ZVAJ">
    <property type="taxonomic scope" value="Bacteria"/>
</dbReference>
<reference evidence="1 2" key="1">
    <citation type="journal article" date="2012" name="J. Bacteriol.">
        <title>Genome Sequence of Blastococcus saxobsidens DD2, a Stone-Inhabiting Bacterium.</title>
        <authorList>
            <person name="Chouaia B."/>
            <person name="Crotti E."/>
            <person name="Brusetti L."/>
            <person name="Daffonchio D."/>
            <person name="Essoussi I."/>
            <person name="Nouioui I."/>
            <person name="Sbissi I."/>
            <person name="Ghodhbane-Gtari F."/>
            <person name="Gtari M."/>
            <person name="Vacherie B."/>
            <person name="Barbe V."/>
            <person name="Medigue C."/>
            <person name="Gury J."/>
            <person name="Pujic P."/>
            <person name="Normand P."/>
        </authorList>
    </citation>
    <scope>NUCLEOTIDE SEQUENCE [LARGE SCALE GENOMIC DNA]</scope>
    <source>
        <strain evidence="1 2">DD2</strain>
    </source>
</reference>
<dbReference type="EMBL" id="FO117623">
    <property type="protein sequence ID" value="CCG05410.1"/>
    <property type="molecule type" value="Genomic_DNA"/>
</dbReference>
<sequence>MIEKVDWTFLPDAVDHMFSRHQVSPGEATEAVNDVDALWFDPDPKSRSGLSVRVIGYSQTARAILTVILLHADTELDGSGWYGVNGWRSNSTDSRRYREEAEG</sequence>
<reference evidence="2" key="2">
    <citation type="submission" date="2012-02" db="EMBL/GenBank/DDBJ databases">
        <title>Complete genome sequence of Blastococcus saxobsidens strain DD2.</title>
        <authorList>
            <person name="Genoscope."/>
        </authorList>
    </citation>
    <scope>NUCLEOTIDE SEQUENCE [LARGE SCALE GENOMIC DNA]</scope>
    <source>
        <strain evidence="2">DD2</strain>
    </source>
</reference>
<name>H6RRC8_BLASD</name>
<evidence type="ECO:0000313" key="2">
    <source>
        <dbReference type="Proteomes" id="UP000007517"/>
    </source>
</evidence>
<protein>
    <submittedName>
        <fullName evidence="1">Uncharacterized protein</fullName>
    </submittedName>
</protein>
<dbReference type="AlphaFoldDB" id="H6RRC8"/>
<dbReference type="HOGENOM" id="CLU_178288_0_0_11"/>
<dbReference type="Proteomes" id="UP000007517">
    <property type="component" value="Chromosome"/>
</dbReference>
<evidence type="ECO:0000313" key="1">
    <source>
        <dbReference type="EMBL" id="CCG05410.1"/>
    </source>
</evidence>
<keyword evidence="2" id="KW-1185">Reference proteome</keyword>
<organism evidence="1 2">
    <name type="scientific">Blastococcus saxobsidens (strain DD2)</name>
    <dbReference type="NCBI Taxonomy" id="1146883"/>
    <lineage>
        <taxon>Bacteria</taxon>
        <taxon>Bacillati</taxon>
        <taxon>Actinomycetota</taxon>
        <taxon>Actinomycetes</taxon>
        <taxon>Geodermatophilales</taxon>
        <taxon>Geodermatophilaceae</taxon>
        <taxon>Blastococcus</taxon>
    </lineage>
</organism>
<proteinExistence type="predicted"/>
<gene>
    <name evidence="1" type="ordered locus">BLASA_4609</name>
</gene>